<keyword evidence="7 10" id="KW-0472">Membrane</keyword>
<feature type="chain" id="PRO_5021905515" evidence="12">
    <location>
        <begin position="21"/>
        <end position="1073"/>
    </location>
</feature>
<dbReference type="Gene3D" id="2.60.40.1120">
    <property type="entry name" value="Carboxypeptidase-like, regulatory domain"/>
    <property type="match status" value="1"/>
</dbReference>
<dbReference type="PANTHER" id="PTHR30069:SF29">
    <property type="entry name" value="HEMOGLOBIN AND HEMOGLOBIN-HAPTOGLOBIN-BINDING PROTEIN 1-RELATED"/>
    <property type="match status" value="1"/>
</dbReference>
<dbReference type="Gene3D" id="2.40.170.20">
    <property type="entry name" value="TonB-dependent receptor, beta-barrel domain"/>
    <property type="match status" value="1"/>
</dbReference>
<keyword evidence="4 10" id="KW-0812">Transmembrane</keyword>
<dbReference type="InterPro" id="IPR008969">
    <property type="entry name" value="CarboxyPept-like_regulatory"/>
</dbReference>
<feature type="domain" description="TonB-dependent receptor-like beta-barrel" evidence="13">
    <location>
        <begin position="468"/>
        <end position="892"/>
    </location>
</feature>
<evidence type="ECO:0000256" key="2">
    <source>
        <dbReference type="ARBA" id="ARBA00022448"/>
    </source>
</evidence>
<feature type="domain" description="TonB-dependent receptor plug" evidence="14">
    <location>
        <begin position="114"/>
        <end position="241"/>
    </location>
</feature>
<dbReference type="EMBL" id="VLNR01000026">
    <property type="protein sequence ID" value="TSE08094.1"/>
    <property type="molecule type" value="Genomic_DNA"/>
</dbReference>
<dbReference type="RefSeq" id="WP_143916799.1">
    <property type="nucleotide sequence ID" value="NZ_CANMIK010000015.1"/>
</dbReference>
<evidence type="ECO:0000256" key="4">
    <source>
        <dbReference type="ARBA" id="ARBA00022692"/>
    </source>
</evidence>
<dbReference type="GO" id="GO:0015344">
    <property type="term" value="F:siderophore uptake transmembrane transporter activity"/>
    <property type="evidence" value="ECO:0007669"/>
    <property type="project" value="TreeGrafter"/>
</dbReference>
<protein>
    <submittedName>
        <fullName evidence="15">SusC/RagA family TonB-linked outer membrane protein</fullName>
    </submittedName>
</protein>
<dbReference type="OrthoDB" id="9768177at2"/>
<dbReference type="Pfam" id="PF00593">
    <property type="entry name" value="TonB_dep_Rec_b-barrel"/>
    <property type="match status" value="1"/>
</dbReference>
<keyword evidence="6 11" id="KW-0798">TonB box</keyword>
<evidence type="ECO:0000256" key="11">
    <source>
        <dbReference type="RuleBase" id="RU003357"/>
    </source>
</evidence>
<comment type="similarity">
    <text evidence="10 11">Belongs to the TonB-dependent receptor family.</text>
</comment>
<evidence type="ECO:0000256" key="3">
    <source>
        <dbReference type="ARBA" id="ARBA00022452"/>
    </source>
</evidence>
<evidence type="ECO:0000256" key="9">
    <source>
        <dbReference type="ARBA" id="ARBA00023237"/>
    </source>
</evidence>
<dbReference type="InterPro" id="IPR012910">
    <property type="entry name" value="Plug_dom"/>
</dbReference>
<dbReference type="InterPro" id="IPR039426">
    <property type="entry name" value="TonB-dep_rcpt-like"/>
</dbReference>
<sequence length="1073" mass="118228">MKHFLLGLTLCLISCSYAQNSVTGTVTSSIDGTSLPFVNIVIKNTNQGTTSDIDGNYTIEINDQNVILIFSSLGFKTKEVFVGNQSTINLILEEGSTGLEEVVVTALNREREAKELGYAIQSIGPSAIAEVKSVNFLDNLAGKIAGVTITPGGATGVGSSSKIIIRGEQSFTNNNPLFIVDGTPINNNTVFNFTNEAAAGFQEVDFGNGAMEVNPDDIASVSVLKGPSAAALYGTRASNGVIIINTKDGSKSKGLGISINSSIFIDTAFQLPQFQNEYGQGNSGQFEFVDGLGGGINDNITYSWGPRLNQGTLIPQFDSPVTLADGTIVRGGDTSLYNGIPITATPFVSNPDNLKDFYETGVTTINNVSISSGFDKGNYRLSFTDLRSESIIPGVNLDRKTVAARLGFSPTDKTKVTTSINYVNTSSDNRPSNGYGSENVNYSLVAWGPRSLNIDNLQQYWQPGLEGVQQYSFNYTFFDNPYFILSENRNSFNRDRVFGNIAVRQQLTKNFNITIRTGMDYSKEDRQFLRNFSTNRFRNGAYAEHDVFYREINTDFLFNYTKKIKDFDIDVSVGGNRLDQKAKTTQTQTTQLAQPGIFSFNNAASPIESFGFESEKRINSLYGLLKIGYKDYLYLDITGRNDWSSALATPFSADNTSFFYPSVSTSFILSNVVKLPKMISFAKLRFSAAQVGNDTNPYQTSGAFVSQTAVNSQPTFSNQDFIPNPDLKPEKTTSFEFGTDLRFFKDRLNLDVTYYNSLTKDQILSLPIPISSGFSQQVVNGGEVRSKGLEIVLDAIPVKSENLQWNTTVNFSKNVSTIESLPQQDGRITLAYSRVYDNPDQTVWFQVEEGGRIGDFYGTGYLRNENGDFVLTSEGRFIADPTLKKLGNYNPDFVVGLTNHFSYKNWDVDFVLDWRQGGELVSRTLSLAAVGGQLEETAFRPEEGIIAQGVVNTGTAENPVYVPNTTAVTPESFYRQFYDRNHEENNVYDASYLKMRQFEIGYSFSLDENKINFLKGSADFKVSLVGKNLFAISDIPHFDPEQLAVQGQGLVSGVEDLSYATSRSFGLKLGVNF</sequence>
<dbReference type="InterPro" id="IPR037066">
    <property type="entry name" value="Plug_dom_sf"/>
</dbReference>
<dbReference type="AlphaFoldDB" id="A0A554VJK7"/>
<dbReference type="Pfam" id="PF13715">
    <property type="entry name" value="CarbopepD_reg_2"/>
    <property type="match status" value="1"/>
</dbReference>
<evidence type="ECO:0000256" key="6">
    <source>
        <dbReference type="ARBA" id="ARBA00023077"/>
    </source>
</evidence>
<dbReference type="Pfam" id="PF07715">
    <property type="entry name" value="Plug"/>
    <property type="match status" value="1"/>
</dbReference>
<evidence type="ECO:0000313" key="15">
    <source>
        <dbReference type="EMBL" id="TSE08094.1"/>
    </source>
</evidence>
<keyword evidence="8" id="KW-0675">Receptor</keyword>
<dbReference type="GO" id="GO:0044718">
    <property type="term" value="P:siderophore transmembrane transport"/>
    <property type="evidence" value="ECO:0007669"/>
    <property type="project" value="TreeGrafter"/>
</dbReference>
<dbReference type="NCBIfam" id="TIGR04056">
    <property type="entry name" value="OMP_RagA_SusC"/>
    <property type="match status" value="1"/>
</dbReference>
<dbReference type="Proteomes" id="UP000318833">
    <property type="component" value="Unassembled WGS sequence"/>
</dbReference>
<evidence type="ECO:0000256" key="7">
    <source>
        <dbReference type="ARBA" id="ARBA00023136"/>
    </source>
</evidence>
<evidence type="ECO:0000259" key="13">
    <source>
        <dbReference type="Pfam" id="PF00593"/>
    </source>
</evidence>
<evidence type="ECO:0000256" key="8">
    <source>
        <dbReference type="ARBA" id="ARBA00023170"/>
    </source>
</evidence>
<evidence type="ECO:0000313" key="16">
    <source>
        <dbReference type="Proteomes" id="UP000318833"/>
    </source>
</evidence>
<comment type="caution">
    <text evidence="15">The sequence shown here is derived from an EMBL/GenBank/DDBJ whole genome shotgun (WGS) entry which is preliminary data.</text>
</comment>
<keyword evidence="16" id="KW-1185">Reference proteome</keyword>
<name>A0A554VJK7_9FLAO</name>
<keyword evidence="3 10" id="KW-1134">Transmembrane beta strand</keyword>
<dbReference type="PANTHER" id="PTHR30069">
    <property type="entry name" value="TONB-DEPENDENT OUTER MEMBRANE RECEPTOR"/>
    <property type="match status" value="1"/>
</dbReference>
<evidence type="ECO:0000256" key="1">
    <source>
        <dbReference type="ARBA" id="ARBA00004571"/>
    </source>
</evidence>
<evidence type="ECO:0000259" key="14">
    <source>
        <dbReference type="Pfam" id="PF07715"/>
    </source>
</evidence>
<accession>A0A554VJK7</accession>
<evidence type="ECO:0000256" key="5">
    <source>
        <dbReference type="ARBA" id="ARBA00022729"/>
    </source>
</evidence>
<comment type="subcellular location">
    <subcellularLocation>
        <location evidence="1 10">Cell outer membrane</location>
        <topology evidence="1 10">Multi-pass membrane protein</topology>
    </subcellularLocation>
</comment>
<organism evidence="15 16">
    <name type="scientific">Aquimarina algiphila</name>
    <dbReference type="NCBI Taxonomy" id="2047982"/>
    <lineage>
        <taxon>Bacteria</taxon>
        <taxon>Pseudomonadati</taxon>
        <taxon>Bacteroidota</taxon>
        <taxon>Flavobacteriia</taxon>
        <taxon>Flavobacteriales</taxon>
        <taxon>Flavobacteriaceae</taxon>
        <taxon>Aquimarina</taxon>
    </lineage>
</organism>
<dbReference type="InterPro" id="IPR036942">
    <property type="entry name" value="Beta-barrel_TonB_sf"/>
</dbReference>
<feature type="signal peptide" evidence="12">
    <location>
        <begin position="1"/>
        <end position="20"/>
    </location>
</feature>
<keyword evidence="2 10" id="KW-0813">Transport</keyword>
<proteinExistence type="inferred from homology"/>
<dbReference type="InterPro" id="IPR000531">
    <property type="entry name" value="Beta-barrel_TonB"/>
</dbReference>
<dbReference type="GO" id="GO:0009279">
    <property type="term" value="C:cell outer membrane"/>
    <property type="evidence" value="ECO:0007669"/>
    <property type="project" value="UniProtKB-SubCell"/>
</dbReference>
<keyword evidence="9 10" id="KW-0998">Cell outer membrane</keyword>
<dbReference type="InterPro" id="IPR023996">
    <property type="entry name" value="TonB-dep_OMP_SusC/RagA"/>
</dbReference>
<dbReference type="NCBIfam" id="TIGR04057">
    <property type="entry name" value="SusC_RagA_signa"/>
    <property type="match status" value="1"/>
</dbReference>
<dbReference type="PROSITE" id="PS52016">
    <property type="entry name" value="TONB_DEPENDENT_REC_3"/>
    <property type="match status" value="1"/>
</dbReference>
<dbReference type="SUPFAM" id="SSF49464">
    <property type="entry name" value="Carboxypeptidase regulatory domain-like"/>
    <property type="match status" value="1"/>
</dbReference>
<evidence type="ECO:0000256" key="12">
    <source>
        <dbReference type="SAM" id="SignalP"/>
    </source>
</evidence>
<keyword evidence="5 12" id="KW-0732">Signal</keyword>
<dbReference type="InterPro" id="IPR023997">
    <property type="entry name" value="TonB-dep_OMP_SusC/RagA_CS"/>
</dbReference>
<reference evidence="15 16" key="1">
    <citation type="submission" date="2019-07" db="EMBL/GenBank/DDBJ databases">
        <title>The draft genome sequence of Aquimarina algiphila M91.</title>
        <authorList>
            <person name="Meng X."/>
        </authorList>
    </citation>
    <scope>NUCLEOTIDE SEQUENCE [LARGE SCALE GENOMIC DNA]</scope>
    <source>
        <strain evidence="15 16">M91</strain>
    </source>
</reference>
<gene>
    <name evidence="15" type="ORF">FOF46_13630</name>
</gene>
<dbReference type="Gene3D" id="2.170.130.10">
    <property type="entry name" value="TonB-dependent receptor, plug domain"/>
    <property type="match status" value="1"/>
</dbReference>
<dbReference type="SUPFAM" id="SSF56935">
    <property type="entry name" value="Porins"/>
    <property type="match status" value="1"/>
</dbReference>
<evidence type="ECO:0000256" key="10">
    <source>
        <dbReference type="PROSITE-ProRule" id="PRU01360"/>
    </source>
</evidence>